<dbReference type="Pfam" id="PF06153">
    <property type="entry name" value="CdAMP_rec"/>
    <property type="match status" value="1"/>
</dbReference>
<protein>
    <submittedName>
        <fullName evidence="1">Cyclic-di-AMP receptor</fullName>
    </submittedName>
</protein>
<organism evidence="1 2">
    <name type="scientific">Candidatus Aphodomorpha intestinavium</name>
    <dbReference type="NCBI Taxonomy" id="2840672"/>
    <lineage>
        <taxon>Bacteria</taxon>
        <taxon>Bacillati</taxon>
        <taxon>Bacillota</taxon>
        <taxon>Clostridia</taxon>
        <taxon>Eubacteriales</taxon>
        <taxon>Candidatus Aphodomorpha</taxon>
    </lineage>
</organism>
<gene>
    <name evidence="1" type="ORF">IAD24_07300</name>
</gene>
<accession>A0A9D1ST92</accession>
<dbReference type="AlphaFoldDB" id="A0A9D1ST92"/>
<comment type="caution">
    <text evidence="1">The sequence shown here is derived from an EMBL/GenBank/DDBJ whole genome shotgun (WGS) entry which is preliminary data.</text>
</comment>
<dbReference type="Proteomes" id="UP000824128">
    <property type="component" value="Unassembled WGS sequence"/>
</dbReference>
<dbReference type="InterPro" id="IPR011322">
    <property type="entry name" value="N-reg_PII-like_a/b"/>
</dbReference>
<evidence type="ECO:0000313" key="2">
    <source>
        <dbReference type="Proteomes" id="UP000824128"/>
    </source>
</evidence>
<reference evidence="1" key="1">
    <citation type="submission" date="2020-10" db="EMBL/GenBank/DDBJ databases">
        <authorList>
            <person name="Gilroy R."/>
        </authorList>
    </citation>
    <scope>NUCLEOTIDE SEQUENCE</scope>
    <source>
        <strain evidence="1">ChiGjej2B2-16831</strain>
    </source>
</reference>
<dbReference type="PANTHER" id="PTHR38456:SF1">
    <property type="entry name" value="CYCLIC DI-AMP RECEPTOR A"/>
    <property type="match status" value="1"/>
</dbReference>
<dbReference type="InterPro" id="IPR015867">
    <property type="entry name" value="N-reg_PII/ATP_PRibTrfase_C"/>
</dbReference>
<sequence length="74" mass="8104">MKLVFAIVQKEDTKPLIRALIEHEISVTRISSVGGFLSGGNTTLMIGVEADRLQTALDVIREKSSRRHSVTVPS</sequence>
<feature type="non-terminal residue" evidence="1">
    <location>
        <position position="74"/>
    </location>
</feature>
<dbReference type="Gene3D" id="3.30.70.120">
    <property type="match status" value="1"/>
</dbReference>
<evidence type="ECO:0000313" key="1">
    <source>
        <dbReference type="EMBL" id="HIU94943.1"/>
    </source>
</evidence>
<reference evidence="1" key="2">
    <citation type="journal article" date="2021" name="PeerJ">
        <title>Extensive microbial diversity within the chicken gut microbiome revealed by metagenomics and culture.</title>
        <authorList>
            <person name="Gilroy R."/>
            <person name="Ravi A."/>
            <person name="Getino M."/>
            <person name="Pursley I."/>
            <person name="Horton D.L."/>
            <person name="Alikhan N.F."/>
            <person name="Baker D."/>
            <person name="Gharbi K."/>
            <person name="Hall N."/>
            <person name="Watson M."/>
            <person name="Adriaenssens E.M."/>
            <person name="Foster-Nyarko E."/>
            <person name="Jarju S."/>
            <person name="Secka A."/>
            <person name="Antonio M."/>
            <person name="Oren A."/>
            <person name="Chaudhuri R.R."/>
            <person name="La Ragione R."/>
            <person name="Hildebrand F."/>
            <person name="Pallen M.J."/>
        </authorList>
    </citation>
    <scope>NUCLEOTIDE SEQUENCE</scope>
    <source>
        <strain evidence="1">ChiGjej2B2-16831</strain>
    </source>
</reference>
<proteinExistence type="predicted"/>
<dbReference type="EMBL" id="DVNZ01000229">
    <property type="protein sequence ID" value="HIU94943.1"/>
    <property type="molecule type" value="Genomic_DNA"/>
</dbReference>
<keyword evidence="1" id="KW-0675">Receptor</keyword>
<dbReference type="SUPFAM" id="SSF54913">
    <property type="entry name" value="GlnB-like"/>
    <property type="match status" value="1"/>
</dbReference>
<name>A0A9D1ST92_9FIRM</name>
<dbReference type="PANTHER" id="PTHR38456">
    <property type="entry name" value="CYCLIC DI-AMP RECEPTOR A"/>
    <property type="match status" value="1"/>
</dbReference>
<dbReference type="InterPro" id="IPR010375">
    <property type="entry name" value="CdAMP_rec"/>
</dbReference>